<dbReference type="NCBIfam" id="TIGR00229">
    <property type="entry name" value="sensory_box"/>
    <property type="match status" value="1"/>
</dbReference>
<dbReference type="Pfam" id="PF02518">
    <property type="entry name" value="HATPase_c"/>
    <property type="match status" value="1"/>
</dbReference>
<protein>
    <recommendedName>
        <fullName evidence="2">histidine kinase</fullName>
        <ecNumber evidence="2">2.7.13.3</ecNumber>
    </recommendedName>
</protein>
<gene>
    <name evidence="11" type="ORF">AZ78_1593</name>
</gene>
<dbReference type="SMART" id="SM00065">
    <property type="entry name" value="GAF"/>
    <property type="match status" value="1"/>
</dbReference>
<dbReference type="PROSITE" id="PS50109">
    <property type="entry name" value="HIS_KIN"/>
    <property type="match status" value="1"/>
</dbReference>
<sequence length="680" mass="72713">MSEDALLHGLFEAVPDALVVVDGSGRIVQANRQAERLFGYPQGGLNEIAVEQLIPEDARERHHAHRAGYMARPHVRPMGVTGQSLIGQRLDGTKFPVEIALSPIDSDQGPRYLASVRDISESQRARQALVRARYDALAARIGQLALEAQDESAVVDHVPALLAAALDAQIVAVVFVSTDRQTVETRASIGLDGTDAGDGSLARFDESILLELIAKGETLVVDDLQGAAAAASGFPISAAREGSGVLLPLSDRGWAMGALLVMSEKSRHFDHDALHLLQSVANLIAAFVQRRRTEEQLAHSQRLDAVGQLTGGIAHDFNNLLTVISGSLQLLEMECEDKPDASEIIASALRSVGRGAELTGKLLAFARRQRLMPHAVDTSALLRDLELMLKRTLGESIRLQVHCDDDLPAAYVDPTQLDAALVNLALNARDAMPRGGEIIIEARAHHNGDQAIPGELAIGRYVRISVTDTGRGMGPDTLARAMEPFFTTKEAGRGSGLGLSMVYGFAKQSGGHLRIESALGYGTRVDLFVPSAQANATAAAPANAVRIEGKGETVLVVEDDEAVRNIAVAFLRSFGYQVLAVGSAEAALSRLASDESIRILFSDVMLGEGMNGKELALAARALRPDLPVLLTSGYETQSVGEKDAPADSFELLRKPYRREQLMAAVGRVLDPREQAPPAAQ</sequence>
<feature type="domain" description="PAS" evidence="9">
    <location>
        <begin position="3"/>
        <end position="40"/>
    </location>
</feature>
<dbReference type="InterPro" id="IPR011006">
    <property type="entry name" value="CheY-like_superfamily"/>
</dbReference>
<dbReference type="SMART" id="SM00448">
    <property type="entry name" value="REC"/>
    <property type="match status" value="1"/>
</dbReference>
<dbReference type="PRINTS" id="PR00344">
    <property type="entry name" value="BCTRLSENSOR"/>
</dbReference>
<dbReference type="Gene3D" id="3.40.50.2300">
    <property type="match status" value="1"/>
</dbReference>
<keyword evidence="12" id="KW-1185">Reference proteome</keyword>
<evidence type="ECO:0000256" key="6">
    <source>
        <dbReference type="PROSITE-ProRule" id="PRU00169"/>
    </source>
</evidence>
<accession>A0A108U7M7</accession>
<feature type="domain" description="Histidine kinase" evidence="7">
    <location>
        <begin position="312"/>
        <end position="533"/>
    </location>
</feature>
<organism evidence="11 12">
    <name type="scientific">Lysobacter capsici AZ78</name>
    <dbReference type="NCBI Taxonomy" id="1444315"/>
    <lineage>
        <taxon>Bacteria</taxon>
        <taxon>Pseudomonadati</taxon>
        <taxon>Pseudomonadota</taxon>
        <taxon>Gammaproteobacteria</taxon>
        <taxon>Lysobacterales</taxon>
        <taxon>Lysobacteraceae</taxon>
        <taxon>Lysobacter</taxon>
    </lineage>
</organism>
<dbReference type="InterPro" id="IPR036890">
    <property type="entry name" value="HATPase_C_sf"/>
</dbReference>
<keyword evidence="5" id="KW-0418">Kinase</keyword>
<dbReference type="SUPFAM" id="SSF55781">
    <property type="entry name" value="GAF domain-like"/>
    <property type="match status" value="1"/>
</dbReference>
<dbReference type="SUPFAM" id="SSF47384">
    <property type="entry name" value="Homodimeric domain of signal transducing histidine kinase"/>
    <property type="match status" value="1"/>
</dbReference>
<dbReference type="SMART" id="SM00091">
    <property type="entry name" value="PAS"/>
    <property type="match status" value="1"/>
</dbReference>
<dbReference type="EMBL" id="JAJA02000001">
    <property type="protein sequence ID" value="KWS04044.1"/>
    <property type="molecule type" value="Genomic_DNA"/>
</dbReference>
<dbReference type="PROSITE" id="PS50110">
    <property type="entry name" value="RESPONSE_REGULATORY"/>
    <property type="match status" value="1"/>
</dbReference>
<feature type="domain" description="PAC" evidence="10">
    <location>
        <begin position="80"/>
        <end position="131"/>
    </location>
</feature>
<dbReference type="InterPro" id="IPR005467">
    <property type="entry name" value="His_kinase_dom"/>
</dbReference>
<dbReference type="Pfam" id="PF00512">
    <property type="entry name" value="HisKA"/>
    <property type="match status" value="1"/>
</dbReference>
<evidence type="ECO:0000256" key="1">
    <source>
        <dbReference type="ARBA" id="ARBA00000085"/>
    </source>
</evidence>
<dbReference type="GO" id="GO:0000155">
    <property type="term" value="F:phosphorelay sensor kinase activity"/>
    <property type="evidence" value="ECO:0007669"/>
    <property type="project" value="InterPro"/>
</dbReference>
<dbReference type="Gene3D" id="1.10.287.130">
    <property type="match status" value="1"/>
</dbReference>
<dbReference type="PANTHER" id="PTHR43065:SF42">
    <property type="entry name" value="TWO-COMPONENT SENSOR PPRA"/>
    <property type="match status" value="1"/>
</dbReference>
<dbReference type="SUPFAM" id="SSF55785">
    <property type="entry name" value="PYP-like sensor domain (PAS domain)"/>
    <property type="match status" value="1"/>
</dbReference>
<dbReference type="InterPro" id="IPR003018">
    <property type="entry name" value="GAF"/>
</dbReference>
<evidence type="ECO:0000259" key="10">
    <source>
        <dbReference type="PROSITE" id="PS50113"/>
    </source>
</evidence>
<evidence type="ECO:0000256" key="3">
    <source>
        <dbReference type="ARBA" id="ARBA00022553"/>
    </source>
</evidence>
<dbReference type="AlphaFoldDB" id="A0A108U7M7"/>
<keyword evidence="4" id="KW-0808">Transferase</keyword>
<dbReference type="PANTHER" id="PTHR43065">
    <property type="entry name" value="SENSOR HISTIDINE KINASE"/>
    <property type="match status" value="1"/>
</dbReference>
<dbReference type="SMART" id="SM00388">
    <property type="entry name" value="HisKA"/>
    <property type="match status" value="1"/>
</dbReference>
<proteinExistence type="predicted"/>
<feature type="modified residue" description="4-aspartylphosphate" evidence="6">
    <location>
        <position position="603"/>
    </location>
</feature>
<dbReference type="Pfam" id="PF13426">
    <property type="entry name" value="PAS_9"/>
    <property type="match status" value="1"/>
</dbReference>
<dbReference type="Pfam" id="PF13185">
    <property type="entry name" value="GAF_2"/>
    <property type="match status" value="1"/>
</dbReference>
<dbReference type="SMART" id="SM00387">
    <property type="entry name" value="HATPase_c"/>
    <property type="match status" value="1"/>
</dbReference>
<dbReference type="InterPro" id="IPR004358">
    <property type="entry name" value="Sig_transdc_His_kin-like_C"/>
</dbReference>
<dbReference type="CDD" id="cd00130">
    <property type="entry name" value="PAS"/>
    <property type="match status" value="1"/>
</dbReference>
<evidence type="ECO:0000256" key="4">
    <source>
        <dbReference type="ARBA" id="ARBA00022679"/>
    </source>
</evidence>
<evidence type="ECO:0000259" key="9">
    <source>
        <dbReference type="PROSITE" id="PS50112"/>
    </source>
</evidence>
<evidence type="ECO:0000313" key="11">
    <source>
        <dbReference type="EMBL" id="KWS04044.1"/>
    </source>
</evidence>
<reference evidence="11 12" key="1">
    <citation type="journal article" date="2014" name="Genome Announc.">
        <title>Draft Genome Sequence of Lysobacter capsici AZ78, a Bacterium Antagonistic to Plant-Pathogenic Oomycetes.</title>
        <authorList>
            <person name="Puopolo G."/>
            <person name="Sonego P."/>
            <person name="Engelen K."/>
            <person name="Pertot I."/>
        </authorList>
    </citation>
    <scope>NUCLEOTIDE SEQUENCE [LARGE SCALE GENOMIC DNA]</scope>
    <source>
        <strain evidence="11 12">AZ78</strain>
    </source>
</reference>
<dbReference type="InterPro" id="IPR003661">
    <property type="entry name" value="HisK_dim/P_dom"/>
</dbReference>
<feature type="domain" description="Response regulatory" evidence="8">
    <location>
        <begin position="553"/>
        <end position="669"/>
    </location>
</feature>
<dbReference type="PROSITE" id="PS50112">
    <property type="entry name" value="PAS"/>
    <property type="match status" value="1"/>
</dbReference>
<evidence type="ECO:0000259" key="7">
    <source>
        <dbReference type="PROSITE" id="PS50109"/>
    </source>
</evidence>
<evidence type="ECO:0000313" key="12">
    <source>
        <dbReference type="Proteomes" id="UP000023435"/>
    </source>
</evidence>
<name>A0A108U7M7_9GAMM</name>
<evidence type="ECO:0000256" key="5">
    <source>
        <dbReference type="ARBA" id="ARBA00022777"/>
    </source>
</evidence>
<dbReference type="InterPro" id="IPR035965">
    <property type="entry name" value="PAS-like_dom_sf"/>
</dbReference>
<dbReference type="InterPro" id="IPR029016">
    <property type="entry name" value="GAF-like_dom_sf"/>
</dbReference>
<dbReference type="OrthoDB" id="9770473at2"/>
<dbReference type="InterPro" id="IPR036097">
    <property type="entry name" value="HisK_dim/P_sf"/>
</dbReference>
<dbReference type="RefSeq" id="WP_051546679.1">
    <property type="nucleotide sequence ID" value="NZ_JAJA02000001.1"/>
</dbReference>
<dbReference type="PROSITE" id="PS50113">
    <property type="entry name" value="PAC"/>
    <property type="match status" value="1"/>
</dbReference>
<dbReference type="InterPro" id="IPR000700">
    <property type="entry name" value="PAS-assoc_C"/>
</dbReference>
<comment type="caution">
    <text evidence="11">The sequence shown here is derived from an EMBL/GenBank/DDBJ whole genome shotgun (WGS) entry which is preliminary data.</text>
</comment>
<dbReference type="SUPFAM" id="SSF52172">
    <property type="entry name" value="CheY-like"/>
    <property type="match status" value="1"/>
</dbReference>
<dbReference type="CDD" id="cd00082">
    <property type="entry name" value="HisKA"/>
    <property type="match status" value="1"/>
</dbReference>
<dbReference type="InterPro" id="IPR001789">
    <property type="entry name" value="Sig_transdc_resp-reg_receiver"/>
</dbReference>
<dbReference type="Proteomes" id="UP000023435">
    <property type="component" value="Unassembled WGS sequence"/>
</dbReference>
<evidence type="ECO:0000259" key="8">
    <source>
        <dbReference type="PROSITE" id="PS50110"/>
    </source>
</evidence>
<dbReference type="Gene3D" id="3.30.450.20">
    <property type="entry name" value="PAS domain"/>
    <property type="match status" value="1"/>
</dbReference>
<dbReference type="Gene3D" id="3.30.565.10">
    <property type="entry name" value="Histidine kinase-like ATPase, C-terminal domain"/>
    <property type="match status" value="1"/>
</dbReference>
<evidence type="ECO:0000256" key="2">
    <source>
        <dbReference type="ARBA" id="ARBA00012438"/>
    </source>
</evidence>
<keyword evidence="3 6" id="KW-0597">Phosphoprotein</keyword>
<comment type="catalytic activity">
    <reaction evidence="1">
        <text>ATP + protein L-histidine = ADP + protein N-phospho-L-histidine.</text>
        <dbReference type="EC" id="2.7.13.3"/>
    </reaction>
</comment>
<dbReference type="InterPro" id="IPR003594">
    <property type="entry name" value="HATPase_dom"/>
</dbReference>
<dbReference type="EC" id="2.7.13.3" evidence="2"/>
<dbReference type="InterPro" id="IPR000014">
    <property type="entry name" value="PAS"/>
</dbReference>
<dbReference type="Gene3D" id="3.30.450.40">
    <property type="match status" value="1"/>
</dbReference>
<dbReference type="SUPFAM" id="SSF55874">
    <property type="entry name" value="ATPase domain of HSP90 chaperone/DNA topoisomerase II/histidine kinase"/>
    <property type="match status" value="1"/>
</dbReference>
<dbReference type="Pfam" id="PF00072">
    <property type="entry name" value="Response_reg"/>
    <property type="match status" value="1"/>
</dbReference>